<dbReference type="Proteomes" id="UP001162992">
    <property type="component" value="Chromosome 7"/>
</dbReference>
<keyword evidence="2" id="KW-1185">Reference proteome</keyword>
<protein>
    <submittedName>
        <fullName evidence="1">Uncharacterized protein</fullName>
    </submittedName>
</protein>
<gene>
    <name evidence="1" type="ORF">O6H91_07G053700</name>
</gene>
<organism evidence="1 2">
    <name type="scientific">Diphasiastrum complanatum</name>
    <name type="common">Issler's clubmoss</name>
    <name type="synonym">Lycopodium complanatum</name>
    <dbReference type="NCBI Taxonomy" id="34168"/>
    <lineage>
        <taxon>Eukaryota</taxon>
        <taxon>Viridiplantae</taxon>
        <taxon>Streptophyta</taxon>
        <taxon>Embryophyta</taxon>
        <taxon>Tracheophyta</taxon>
        <taxon>Lycopodiopsida</taxon>
        <taxon>Lycopodiales</taxon>
        <taxon>Lycopodiaceae</taxon>
        <taxon>Lycopodioideae</taxon>
        <taxon>Diphasiastrum</taxon>
    </lineage>
</organism>
<accession>A0ACC2D5B4</accession>
<evidence type="ECO:0000313" key="2">
    <source>
        <dbReference type="Proteomes" id="UP001162992"/>
    </source>
</evidence>
<comment type="caution">
    <text evidence="1">The sequence shown here is derived from an EMBL/GenBank/DDBJ whole genome shotgun (WGS) entry which is preliminary data.</text>
</comment>
<sequence length="313" mass="34881">MSLCLSLQQFNSCPPGVFPASKVSVVTNFSQRLIALNEGEKWKSRPTIREYPIELLIKNDYHVKSSKCARSFKRKATKKNNNEINDESQADKHKGSESDAKNEKKASEVEQSSERGVGGIGTESLAESRDSKAGSLTGDNSGTKWWKFWEGFLGSKEGGNDIRRSNEETVVSKVEAKKEGNEDETAEASEFVRVTKEEQQEGPIITGAKDRKGRWTWLLGFKKNREDKKAVDPKNTDLNKGLAQEYKDLSLEWREFLDPTPENVLALTLTGLLVLSVLQIIWQLVLVAGAIIISAIKYSVLAAFLIAFIVVLL</sequence>
<proteinExistence type="predicted"/>
<dbReference type="EMBL" id="CM055098">
    <property type="protein sequence ID" value="KAJ7549453.1"/>
    <property type="molecule type" value="Genomic_DNA"/>
</dbReference>
<evidence type="ECO:0000313" key="1">
    <source>
        <dbReference type="EMBL" id="KAJ7549453.1"/>
    </source>
</evidence>
<name>A0ACC2D5B4_DIPCM</name>
<reference evidence="2" key="1">
    <citation type="journal article" date="2024" name="Proc. Natl. Acad. Sci. U.S.A.">
        <title>Extraordinary preservation of gene collinearity over three hundred million years revealed in homosporous lycophytes.</title>
        <authorList>
            <person name="Li C."/>
            <person name="Wickell D."/>
            <person name="Kuo L.Y."/>
            <person name="Chen X."/>
            <person name="Nie B."/>
            <person name="Liao X."/>
            <person name="Peng D."/>
            <person name="Ji J."/>
            <person name="Jenkins J."/>
            <person name="Williams M."/>
            <person name="Shu S."/>
            <person name="Plott C."/>
            <person name="Barry K."/>
            <person name="Rajasekar S."/>
            <person name="Grimwood J."/>
            <person name="Han X."/>
            <person name="Sun S."/>
            <person name="Hou Z."/>
            <person name="He W."/>
            <person name="Dai G."/>
            <person name="Sun C."/>
            <person name="Schmutz J."/>
            <person name="Leebens-Mack J.H."/>
            <person name="Li F.W."/>
            <person name="Wang L."/>
        </authorList>
    </citation>
    <scope>NUCLEOTIDE SEQUENCE [LARGE SCALE GENOMIC DNA]</scope>
    <source>
        <strain evidence="2">cv. PW_Plant_1</strain>
    </source>
</reference>